<protein>
    <submittedName>
        <fullName evidence="2">Uncharacterized protein</fullName>
    </submittedName>
</protein>
<name>C0NBI4_AJECG</name>
<proteinExistence type="predicted"/>
<dbReference type="InParanoid" id="C0NBI4"/>
<organism evidence="2 3">
    <name type="scientific">Ajellomyces capsulatus (strain G186AR / H82 / ATCC MYA-2454 / RMSCC 2432)</name>
    <name type="common">Darling's disease fungus</name>
    <name type="synonym">Histoplasma capsulatum</name>
    <dbReference type="NCBI Taxonomy" id="447093"/>
    <lineage>
        <taxon>Eukaryota</taxon>
        <taxon>Fungi</taxon>
        <taxon>Dikarya</taxon>
        <taxon>Ascomycota</taxon>
        <taxon>Pezizomycotina</taxon>
        <taxon>Eurotiomycetes</taxon>
        <taxon>Eurotiomycetidae</taxon>
        <taxon>Onygenales</taxon>
        <taxon>Ajellomycetaceae</taxon>
        <taxon>Histoplasma</taxon>
    </lineage>
</organism>
<dbReference type="HOGENOM" id="CLU_2290842_0_0_1"/>
<gene>
    <name evidence="2" type="ORF">HCBG_00480</name>
</gene>
<dbReference type="GeneID" id="69033497"/>
<dbReference type="RefSeq" id="XP_045291505.1">
    <property type="nucleotide sequence ID" value="XM_045427530.1"/>
</dbReference>
<dbReference type="EMBL" id="GG663363">
    <property type="protein sequence ID" value="EEH11025.1"/>
    <property type="molecule type" value="Genomic_DNA"/>
</dbReference>
<feature type="region of interest" description="Disordered" evidence="1">
    <location>
        <begin position="32"/>
        <end position="54"/>
    </location>
</feature>
<evidence type="ECO:0000256" key="1">
    <source>
        <dbReference type="SAM" id="MobiDB-lite"/>
    </source>
</evidence>
<dbReference type="Proteomes" id="UP000001631">
    <property type="component" value="Unassembled WGS sequence"/>
</dbReference>
<evidence type="ECO:0000313" key="2">
    <source>
        <dbReference type="EMBL" id="EEH11025.1"/>
    </source>
</evidence>
<evidence type="ECO:0000313" key="3">
    <source>
        <dbReference type="Proteomes" id="UP000001631"/>
    </source>
</evidence>
<accession>C0NBI4</accession>
<keyword evidence="3" id="KW-1185">Reference proteome</keyword>
<reference evidence="2" key="1">
    <citation type="submission" date="2009-02" db="EMBL/GenBank/DDBJ databases">
        <title>The Genome Sequence of Ajellomyces capsulatus strain G186AR.</title>
        <authorList>
            <consortium name="The Broad Institute Genome Sequencing Platform"/>
            <person name="Champion M."/>
            <person name="Cuomo C."/>
            <person name="Ma L.-J."/>
            <person name="Henn M.R."/>
            <person name="Sil A."/>
            <person name="Goldman B."/>
            <person name="Young S.K."/>
            <person name="Kodira C.D."/>
            <person name="Zeng Q."/>
            <person name="Koehrsen M."/>
            <person name="Alvarado L."/>
            <person name="Berlin A."/>
            <person name="Borenstein D."/>
            <person name="Chen Z."/>
            <person name="Engels R."/>
            <person name="Freedman E."/>
            <person name="Gellesch M."/>
            <person name="Goldberg J."/>
            <person name="Griggs A."/>
            <person name="Gujja S."/>
            <person name="Heiman D."/>
            <person name="Hepburn T."/>
            <person name="Howarth C."/>
            <person name="Jen D."/>
            <person name="Larson L."/>
            <person name="Lewis B."/>
            <person name="Mehta T."/>
            <person name="Park D."/>
            <person name="Pearson M."/>
            <person name="Roberts A."/>
            <person name="Saif S."/>
            <person name="Shea T."/>
            <person name="Shenoy N."/>
            <person name="Sisk P."/>
            <person name="Stolte C."/>
            <person name="Sykes S."/>
            <person name="Walk T."/>
            <person name="White J."/>
            <person name="Yandava C."/>
            <person name="Klein B."/>
            <person name="McEwen J.G."/>
            <person name="Puccia R."/>
            <person name="Goldman G.H."/>
            <person name="Felipe M.S."/>
            <person name="Nino-Vega G."/>
            <person name="San-Blas G."/>
            <person name="Taylor J."/>
            <person name="Mendoza L."/>
            <person name="Galagan J."/>
            <person name="Nusbaum C."/>
            <person name="Birren B."/>
        </authorList>
    </citation>
    <scope>NUCLEOTIDE SEQUENCE</scope>
    <source>
        <strain evidence="2">G186AR</strain>
    </source>
</reference>
<dbReference type="AlphaFoldDB" id="C0NBI4"/>
<sequence>MHYHEASGKHGNTGFNAQIAKAGDWLRQAWLSSRNRTSGPGKVQQRNAGGKEEHHRAGLLSLWAGKIPGNGSMVLFEKFSHFCLFALDDAWTETRLVSTKG</sequence>